<gene>
    <name evidence="2" type="ORF">WMSIL1_LOCUS14355</name>
</gene>
<feature type="compositionally biased region" description="Polar residues" evidence="1">
    <location>
        <begin position="299"/>
        <end position="308"/>
    </location>
</feature>
<evidence type="ECO:0000313" key="3">
    <source>
        <dbReference type="Proteomes" id="UP000321570"/>
    </source>
</evidence>
<evidence type="ECO:0000313" key="2">
    <source>
        <dbReference type="EMBL" id="VUZ56851.1"/>
    </source>
</evidence>
<dbReference type="AlphaFoldDB" id="A0A564ZBI2"/>
<dbReference type="GO" id="GO:0043021">
    <property type="term" value="F:ribonucleoprotein complex binding"/>
    <property type="evidence" value="ECO:0007669"/>
    <property type="project" value="TreeGrafter"/>
</dbReference>
<name>A0A564ZBI2_HYMDI</name>
<dbReference type="GO" id="GO:1990904">
    <property type="term" value="C:ribonucleoprotein complex"/>
    <property type="evidence" value="ECO:0007669"/>
    <property type="project" value="TreeGrafter"/>
</dbReference>
<organism evidence="2 3">
    <name type="scientific">Hymenolepis diminuta</name>
    <name type="common">Rat tapeworm</name>
    <dbReference type="NCBI Taxonomy" id="6216"/>
    <lineage>
        <taxon>Eukaryota</taxon>
        <taxon>Metazoa</taxon>
        <taxon>Spiralia</taxon>
        <taxon>Lophotrochozoa</taxon>
        <taxon>Platyhelminthes</taxon>
        <taxon>Cestoda</taxon>
        <taxon>Eucestoda</taxon>
        <taxon>Cyclophyllidea</taxon>
        <taxon>Hymenolepididae</taxon>
        <taxon>Hymenolepis</taxon>
    </lineage>
</organism>
<feature type="region of interest" description="Disordered" evidence="1">
    <location>
        <begin position="623"/>
        <end position="642"/>
    </location>
</feature>
<dbReference type="InterPro" id="IPR029064">
    <property type="entry name" value="Ribosomal_eL30-like_sf"/>
</dbReference>
<proteinExistence type="predicted"/>
<protein>
    <submittedName>
        <fullName evidence="2">Uncharacterized protein</fullName>
    </submittedName>
</protein>
<feature type="region of interest" description="Disordered" evidence="1">
    <location>
        <begin position="90"/>
        <end position="112"/>
    </location>
</feature>
<keyword evidence="3" id="KW-1185">Reference proteome</keyword>
<accession>A0A564ZBI2</accession>
<dbReference type="InterPro" id="IPR040051">
    <property type="entry name" value="SECISBP2"/>
</dbReference>
<evidence type="ECO:0000256" key="1">
    <source>
        <dbReference type="SAM" id="MobiDB-lite"/>
    </source>
</evidence>
<dbReference type="Proteomes" id="UP000321570">
    <property type="component" value="Unassembled WGS sequence"/>
</dbReference>
<dbReference type="GO" id="GO:0005739">
    <property type="term" value="C:mitochondrion"/>
    <property type="evidence" value="ECO:0007669"/>
    <property type="project" value="TreeGrafter"/>
</dbReference>
<dbReference type="Gene3D" id="3.30.1330.30">
    <property type="match status" value="1"/>
</dbReference>
<dbReference type="SUPFAM" id="SSF55315">
    <property type="entry name" value="L30e-like"/>
    <property type="match status" value="1"/>
</dbReference>
<dbReference type="PANTHER" id="PTHR13284">
    <property type="entry name" value="GH01354P"/>
    <property type="match status" value="1"/>
</dbReference>
<dbReference type="PANTHER" id="PTHR13284:SF4">
    <property type="entry name" value="C2H2-TYPE DOMAIN-CONTAINING PROTEIN"/>
    <property type="match status" value="1"/>
</dbReference>
<feature type="region of interest" description="Disordered" evidence="1">
    <location>
        <begin position="287"/>
        <end position="308"/>
    </location>
</feature>
<dbReference type="GO" id="GO:0035368">
    <property type="term" value="F:selenocysteine insertion sequence binding"/>
    <property type="evidence" value="ECO:0007669"/>
    <property type="project" value="InterPro"/>
</dbReference>
<dbReference type="GO" id="GO:0003730">
    <property type="term" value="F:mRNA 3'-UTR binding"/>
    <property type="evidence" value="ECO:0007669"/>
    <property type="project" value="TreeGrafter"/>
</dbReference>
<feature type="compositionally biased region" description="Polar residues" evidence="1">
    <location>
        <begin position="97"/>
        <end position="109"/>
    </location>
</feature>
<feature type="region of interest" description="Disordered" evidence="1">
    <location>
        <begin position="189"/>
        <end position="220"/>
    </location>
</feature>
<reference evidence="2 3" key="1">
    <citation type="submission" date="2019-07" db="EMBL/GenBank/DDBJ databases">
        <authorList>
            <person name="Jastrzebski P J."/>
            <person name="Paukszto L."/>
            <person name="Jastrzebski P J."/>
        </authorList>
    </citation>
    <scope>NUCLEOTIDE SEQUENCE [LARGE SCALE GENOMIC DNA]</scope>
    <source>
        <strain evidence="2 3">WMS-il1</strain>
    </source>
</reference>
<sequence>MDPRYNYIISTLLTPQVIQQPAGFHTYPQLPIQQLGLQPVCFDGISNAQVNSSTELLDTQSNISLSLPSNPTSTRPKCLLQSSRYIHPRNPRISPHFSANRSHFQTSPHSRSKEIVTQLVPLMSINLPPDMNTDHSKLPGLCPMLEKILNKRPSRRAIGTIAPSPELPDEAIDHVTDQMNAKLRLDVFSSSPDKQQGSAPSKEISASQSNLTYTNPQSKSFHSESAETKFACKTSTVRDLVTKYKCSVSGKLESGSSCTVSSCSKEEKVASNPKPLSWADVAATLPKPKPLPLPSTSKRSNPVTSSGKLFSNTEECRRQKFLKLLEVTSTGVERHAAPTRLLKKPRERRNRRTRAKISVEQRERLLTRYRTQLEKQKTTTSQKISAIPAIHPPKKKRLTRLKAGILRDRLIRRTLRTSLQQQQQIIESTGESEVVKQLRSTGVIEVTQPKVEKITLPVIPSLEEPIKEMLTKLAAFQDRAFKQTENALGKRKNARRIVCGFHEVIKSLKVKKLRFFIVANDLERGAYEIEVESPEIKVDGTSEAAKQQMPIKKTNSLAMTLKQAVDMSREQGCPVVMAFKRRHLQKLCHKGAPISCVGVINVAGAEDIAKLLKERYLRETQNVEEEKNSSQEKFTVAKSPLD</sequence>
<dbReference type="EMBL" id="CABIJS010000708">
    <property type="protein sequence ID" value="VUZ56851.1"/>
    <property type="molecule type" value="Genomic_DNA"/>
</dbReference>